<evidence type="ECO:0000256" key="1">
    <source>
        <dbReference type="SAM" id="Phobius"/>
    </source>
</evidence>
<keyword evidence="1" id="KW-1133">Transmembrane helix</keyword>
<keyword evidence="1" id="KW-0472">Membrane</keyword>
<gene>
    <name evidence="2" type="ORF">AB205_0174430</name>
</gene>
<dbReference type="AlphaFoldDB" id="A0A2G9Q110"/>
<evidence type="ECO:0000313" key="2">
    <source>
        <dbReference type="EMBL" id="PIO09282.1"/>
    </source>
</evidence>
<sequence length="68" mass="7850">MSSTERSGECCKKVSSCAVFLFFMFIMFVLLHVLLGTVVQFKMATLMFMGTLFVRIKHFSFRLKNTIV</sequence>
<keyword evidence="3" id="KW-1185">Reference proteome</keyword>
<name>A0A2G9Q110_AQUCT</name>
<protein>
    <submittedName>
        <fullName evidence="2">Uncharacterized protein</fullName>
    </submittedName>
</protein>
<evidence type="ECO:0000313" key="3">
    <source>
        <dbReference type="Proteomes" id="UP000228934"/>
    </source>
</evidence>
<proteinExistence type="predicted"/>
<dbReference type="EMBL" id="KZ370196">
    <property type="protein sequence ID" value="PIO09282.1"/>
    <property type="molecule type" value="Genomic_DNA"/>
</dbReference>
<reference evidence="3" key="1">
    <citation type="journal article" date="2017" name="Nat. Commun.">
        <title>The North American bullfrog draft genome provides insight into hormonal regulation of long noncoding RNA.</title>
        <authorList>
            <person name="Hammond S.A."/>
            <person name="Warren R.L."/>
            <person name="Vandervalk B.P."/>
            <person name="Kucuk E."/>
            <person name="Khan H."/>
            <person name="Gibb E.A."/>
            <person name="Pandoh P."/>
            <person name="Kirk H."/>
            <person name="Zhao Y."/>
            <person name="Jones M."/>
            <person name="Mungall A.J."/>
            <person name="Coope R."/>
            <person name="Pleasance S."/>
            <person name="Moore R.A."/>
            <person name="Holt R.A."/>
            <person name="Round J.M."/>
            <person name="Ohora S."/>
            <person name="Walle B.V."/>
            <person name="Veldhoen N."/>
            <person name="Helbing C.C."/>
            <person name="Birol I."/>
        </authorList>
    </citation>
    <scope>NUCLEOTIDE SEQUENCE [LARGE SCALE GENOMIC DNA]</scope>
</reference>
<keyword evidence="1" id="KW-0812">Transmembrane</keyword>
<accession>A0A2G9Q110</accession>
<organism evidence="2 3">
    <name type="scientific">Aquarana catesbeiana</name>
    <name type="common">American bullfrog</name>
    <name type="synonym">Rana catesbeiana</name>
    <dbReference type="NCBI Taxonomy" id="8400"/>
    <lineage>
        <taxon>Eukaryota</taxon>
        <taxon>Metazoa</taxon>
        <taxon>Chordata</taxon>
        <taxon>Craniata</taxon>
        <taxon>Vertebrata</taxon>
        <taxon>Euteleostomi</taxon>
        <taxon>Amphibia</taxon>
        <taxon>Batrachia</taxon>
        <taxon>Anura</taxon>
        <taxon>Neobatrachia</taxon>
        <taxon>Ranoidea</taxon>
        <taxon>Ranidae</taxon>
        <taxon>Aquarana</taxon>
    </lineage>
</organism>
<feature type="transmembrane region" description="Helical" evidence="1">
    <location>
        <begin position="14"/>
        <end position="33"/>
    </location>
</feature>
<dbReference type="Proteomes" id="UP000228934">
    <property type="component" value="Unassembled WGS sequence"/>
</dbReference>